<dbReference type="AlphaFoldDB" id="A0AAV4P075"/>
<reference evidence="1 2" key="1">
    <citation type="submission" date="2021-06" db="EMBL/GenBank/DDBJ databases">
        <title>Caerostris extrusa draft genome.</title>
        <authorList>
            <person name="Kono N."/>
            <person name="Arakawa K."/>
        </authorList>
    </citation>
    <scope>NUCLEOTIDE SEQUENCE [LARGE SCALE GENOMIC DNA]</scope>
</reference>
<gene>
    <name evidence="1" type="ORF">CEXT_311741</name>
</gene>
<comment type="caution">
    <text evidence="1">The sequence shown here is derived from an EMBL/GenBank/DDBJ whole genome shotgun (WGS) entry which is preliminary data.</text>
</comment>
<dbReference type="EMBL" id="BPLR01003860">
    <property type="protein sequence ID" value="GIX89433.1"/>
    <property type="molecule type" value="Genomic_DNA"/>
</dbReference>
<protein>
    <submittedName>
        <fullName evidence="1">Uncharacterized protein</fullName>
    </submittedName>
</protein>
<proteinExistence type="predicted"/>
<accession>A0AAV4P075</accession>
<evidence type="ECO:0000313" key="2">
    <source>
        <dbReference type="Proteomes" id="UP001054945"/>
    </source>
</evidence>
<organism evidence="1 2">
    <name type="scientific">Caerostris extrusa</name>
    <name type="common">Bark spider</name>
    <name type="synonym">Caerostris bankana</name>
    <dbReference type="NCBI Taxonomy" id="172846"/>
    <lineage>
        <taxon>Eukaryota</taxon>
        <taxon>Metazoa</taxon>
        <taxon>Ecdysozoa</taxon>
        <taxon>Arthropoda</taxon>
        <taxon>Chelicerata</taxon>
        <taxon>Arachnida</taxon>
        <taxon>Araneae</taxon>
        <taxon>Araneomorphae</taxon>
        <taxon>Entelegynae</taxon>
        <taxon>Araneoidea</taxon>
        <taxon>Araneidae</taxon>
        <taxon>Caerostris</taxon>
    </lineage>
</organism>
<dbReference type="Proteomes" id="UP001054945">
    <property type="component" value="Unassembled WGS sequence"/>
</dbReference>
<sequence length="81" mass="9331">MGKSLLLPTKLANSLDEYDSFRSTILKSFGAIPKRRVAERIRPRTPPLLRSLKKRAIISLSDYFKANQKHRNKYSNEPTLS</sequence>
<keyword evidence="2" id="KW-1185">Reference proteome</keyword>
<name>A0AAV4P075_CAEEX</name>
<evidence type="ECO:0000313" key="1">
    <source>
        <dbReference type="EMBL" id="GIX89433.1"/>
    </source>
</evidence>